<dbReference type="InterPro" id="IPR002645">
    <property type="entry name" value="STAS_dom"/>
</dbReference>
<proteinExistence type="inferred from homology"/>
<evidence type="ECO:0000259" key="3">
    <source>
        <dbReference type="PROSITE" id="PS50801"/>
    </source>
</evidence>
<dbReference type="EMBL" id="CP001738">
    <property type="protein sequence ID" value="ACY97611.1"/>
    <property type="molecule type" value="Genomic_DNA"/>
</dbReference>
<dbReference type="InterPro" id="IPR036513">
    <property type="entry name" value="STAS_dom_sf"/>
</dbReference>
<dbReference type="PROSITE" id="PS50801">
    <property type="entry name" value="STAS"/>
    <property type="match status" value="1"/>
</dbReference>
<evidence type="ECO:0000313" key="4">
    <source>
        <dbReference type="EMBL" id="ACY97611.1"/>
    </source>
</evidence>
<organism evidence="4 5">
    <name type="scientific">Thermomonospora curvata (strain ATCC 19995 / DSM 43183 / JCM 3096 / KCTC 9072 / NBRC 15933 / NCIMB 10081 / Henssen B9)</name>
    <dbReference type="NCBI Taxonomy" id="471852"/>
    <lineage>
        <taxon>Bacteria</taxon>
        <taxon>Bacillati</taxon>
        <taxon>Actinomycetota</taxon>
        <taxon>Actinomycetes</taxon>
        <taxon>Streptosporangiales</taxon>
        <taxon>Thermomonosporaceae</taxon>
        <taxon>Thermomonospora</taxon>
    </lineage>
</organism>
<gene>
    <name evidence="4" type="ordered locus">Tcur_2044</name>
</gene>
<dbReference type="SUPFAM" id="SSF52091">
    <property type="entry name" value="SpoIIaa-like"/>
    <property type="match status" value="1"/>
</dbReference>
<dbReference type="eggNOG" id="COG1366">
    <property type="taxonomic scope" value="Bacteria"/>
</dbReference>
<accession>D1AEN6</accession>
<dbReference type="Pfam" id="PF13466">
    <property type="entry name" value="STAS_2"/>
    <property type="match status" value="1"/>
</dbReference>
<dbReference type="Proteomes" id="UP000001918">
    <property type="component" value="Chromosome"/>
</dbReference>
<reference evidence="4 5" key="1">
    <citation type="journal article" date="2011" name="Stand. Genomic Sci.">
        <title>Complete genome sequence of Thermomonospora curvata type strain (B9).</title>
        <authorList>
            <person name="Chertkov O."/>
            <person name="Sikorski J."/>
            <person name="Nolan M."/>
            <person name="Lapidus A."/>
            <person name="Lucas S."/>
            <person name="Del Rio T.G."/>
            <person name="Tice H."/>
            <person name="Cheng J.F."/>
            <person name="Goodwin L."/>
            <person name="Pitluck S."/>
            <person name="Liolios K."/>
            <person name="Ivanova N."/>
            <person name="Mavromatis K."/>
            <person name="Mikhailova N."/>
            <person name="Ovchinnikova G."/>
            <person name="Pati A."/>
            <person name="Chen A."/>
            <person name="Palaniappan K."/>
            <person name="Djao O.D."/>
            <person name="Land M."/>
            <person name="Hauser L."/>
            <person name="Chang Y.J."/>
            <person name="Jeffries C.D."/>
            <person name="Brettin T."/>
            <person name="Han C."/>
            <person name="Detter J.C."/>
            <person name="Rohde M."/>
            <person name="Goker M."/>
            <person name="Woyke T."/>
            <person name="Bristow J."/>
            <person name="Eisen J.A."/>
            <person name="Markowitz V."/>
            <person name="Hugenholtz P."/>
            <person name="Klenk H.P."/>
            <person name="Kyrpides N.C."/>
        </authorList>
    </citation>
    <scope>NUCLEOTIDE SEQUENCE [LARGE SCALE GENOMIC DNA]</scope>
    <source>
        <strain evidence="5">ATCC 19995 / DSM 43183 / JCM 3096 / KCTC 9072 / NBRC 15933 / NCIMB 10081 / Henssen B9</strain>
    </source>
</reference>
<keyword evidence="5" id="KW-1185">Reference proteome</keyword>
<protein>
    <recommendedName>
        <fullName evidence="2">Anti-sigma factor antagonist</fullName>
    </recommendedName>
</protein>
<dbReference type="Gene3D" id="3.30.750.24">
    <property type="entry name" value="STAS domain"/>
    <property type="match status" value="1"/>
</dbReference>
<dbReference type="InterPro" id="IPR058548">
    <property type="entry name" value="MlaB-like_STAS"/>
</dbReference>
<name>D1AEN6_THECD</name>
<evidence type="ECO:0000256" key="1">
    <source>
        <dbReference type="ARBA" id="ARBA00009013"/>
    </source>
</evidence>
<dbReference type="InterPro" id="IPR003658">
    <property type="entry name" value="Anti-sigma_ant"/>
</dbReference>
<dbReference type="PANTHER" id="PTHR33495">
    <property type="entry name" value="ANTI-SIGMA FACTOR ANTAGONIST TM_1081-RELATED-RELATED"/>
    <property type="match status" value="1"/>
</dbReference>
<evidence type="ECO:0000313" key="5">
    <source>
        <dbReference type="Proteomes" id="UP000001918"/>
    </source>
</evidence>
<dbReference type="AlphaFoldDB" id="D1AEN6"/>
<dbReference type="STRING" id="471852.Tcur_2044"/>
<dbReference type="GO" id="GO:0043856">
    <property type="term" value="F:anti-sigma factor antagonist activity"/>
    <property type="evidence" value="ECO:0007669"/>
    <property type="project" value="InterPro"/>
</dbReference>
<comment type="similarity">
    <text evidence="1 2">Belongs to the anti-sigma-factor antagonist family.</text>
</comment>
<dbReference type="HOGENOM" id="CLU_1980548_0_0_11"/>
<dbReference type="NCBIfam" id="TIGR00377">
    <property type="entry name" value="ant_ant_sig"/>
    <property type="match status" value="1"/>
</dbReference>
<dbReference type="KEGG" id="tcu:Tcur_2044"/>
<sequence>MLMETWLAALASSGADASAHVGADGRVTIAIRGEMDLASAGSLYRRARAALSEADGDVRVDLGGVTFCDAQGLSVLVRIANDAQRQGGRVLLERVPPNVARLLRITGLDRRFPMSAGAPSIPEPLG</sequence>
<dbReference type="PANTHER" id="PTHR33495:SF2">
    <property type="entry name" value="ANTI-SIGMA FACTOR ANTAGONIST TM_1081-RELATED"/>
    <property type="match status" value="1"/>
</dbReference>
<evidence type="ECO:0000256" key="2">
    <source>
        <dbReference type="RuleBase" id="RU003749"/>
    </source>
</evidence>
<feature type="domain" description="STAS" evidence="3">
    <location>
        <begin position="24"/>
        <end position="126"/>
    </location>
</feature>
<dbReference type="CDD" id="cd07043">
    <property type="entry name" value="STAS_anti-anti-sigma_factors"/>
    <property type="match status" value="1"/>
</dbReference>